<dbReference type="Proteomes" id="UP000823775">
    <property type="component" value="Unassembled WGS sequence"/>
</dbReference>
<reference evidence="1 2" key="1">
    <citation type="journal article" date="2021" name="BMC Genomics">
        <title>Datura genome reveals duplications of psychoactive alkaloid biosynthetic genes and high mutation rate following tissue culture.</title>
        <authorList>
            <person name="Rajewski A."/>
            <person name="Carter-House D."/>
            <person name="Stajich J."/>
            <person name="Litt A."/>
        </authorList>
    </citation>
    <scope>NUCLEOTIDE SEQUENCE [LARGE SCALE GENOMIC DNA]</scope>
    <source>
        <strain evidence="1">AR-01</strain>
    </source>
</reference>
<organism evidence="1 2">
    <name type="scientific">Datura stramonium</name>
    <name type="common">Jimsonweed</name>
    <name type="synonym">Common thornapple</name>
    <dbReference type="NCBI Taxonomy" id="4076"/>
    <lineage>
        <taxon>Eukaryota</taxon>
        <taxon>Viridiplantae</taxon>
        <taxon>Streptophyta</taxon>
        <taxon>Embryophyta</taxon>
        <taxon>Tracheophyta</taxon>
        <taxon>Spermatophyta</taxon>
        <taxon>Magnoliopsida</taxon>
        <taxon>eudicotyledons</taxon>
        <taxon>Gunneridae</taxon>
        <taxon>Pentapetalae</taxon>
        <taxon>asterids</taxon>
        <taxon>lamiids</taxon>
        <taxon>Solanales</taxon>
        <taxon>Solanaceae</taxon>
        <taxon>Solanoideae</taxon>
        <taxon>Datureae</taxon>
        <taxon>Datura</taxon>
    </lineage>
</organism>
<evidence type="ECO:0000313" key="1">
    <source>
        <dbReference type="EMBL" id="MCE3050248.1"/>
    </source>
</evidence>
<gene>
    <name evidence="1" type="ORF">HAX54_046748</name>
</gene>
<sequence>MHKDPILSMEDINNFEENDFQILRACYSSGHILRSGGSRFFETVRQGASRTKGWKKALPYFRWLQSRQRWMPHLPVTFHDVVGIFVAGIKLNVWSHALRDNVTANFLSCPKLFRLAHRAYVIRDLKEHGLLEKGSGARRNKALMFQPEYMFPHQSSSHKSLVLVPDRM</sequence>
<protein>
    <submittedName>
        <fullName evidence="1">Uncharacterized protein</fullName>
    </submittedName>
</protein>
<comment type="caution">
    <text evidence="1">The sequence shown here is derived from an EMBL/GenBank/DDBJ whole genome shotgun (WGS) entry which is preliminary data.</text>
</comment>
<evidence type="ECO:0000313" key="2">
    <source>
        <dbReference type="Proteomes" id="UP000823775"/>
    </source>
</evidence>
<name>A0ABS8WHH0_DATST</name>
<keyword evidence="2" id="KW-1185">Reference proteome</keyword>
<dbReference type="EMBL" id="JACEIK010007421">
    <property type="protein sequence ID" value="MCE3050248.1"/>
    <property type="molecule type" value="Genomic_DNA"/>
</dbReference>
<proteinExistence type="predicted"/>
<accession>A0ABS8WHH0</accession>